<sequence length="129" mass="13823">MPVDSRFTSRPFTVAACCASCSPEVADVVMARLRETVRNCPHAVLVVARTLLGQVSDASMGSGQGVLLAFQPCTAERAPASPTHWIGPVCTEADAHSVCEWIADGRWTRDTLPPGLRLHPNLVRSSVLN</sequence>
<evidence type="ECO:0000313" key="2">
    <source>
        <dbReference type="Proteomes" id="UP000465241"/>
    </source>
</evidence>
<proteinExistence type="predicted"/>
<organism evidence="1 2">
    <name type="scientific">Mycolicibacterium murale</name>
    <dbReference type="NCBI Taxonomy" id="182220"/>
    <lineage>
        <taxon>Bacteria</taxon>
        <taxon>Bacillati</taxon>
        <taxon>Actinomycetota</taxon>
        <taxon>Actinomycetes</taxon>
        <taxon>Mycobacteriales</taxon>
        <taxon>Mycobacteriaceae</taxon>
        <taxon>Mycolicibacterium</taxon>
    </lineage>
</organism>
<keyword evidence="2" id="KW-1185">Reference proteome</keyword>
<dbReference type="EMBL" id="BLKT01000003">
    <property type="protein sequence ID" value="GFG62348.1"/>
    <property type="molecule type" value="Genomic_DNA"/>
</dbReference>
<accession>A0A7I9WY32</accession>
<comment type="caution">
    <text evidence="1">The sequence shown here is derived from an EMBL/GenBank/DDBJ whole genome shotgun (WGS) entry which is preliminary data.</text>
</comment>
<protein>
    <submittedName>
        <fullName evidence="1">Uncharacterized protein</fullName>
    </submittedName>
</protein>
<evidence type="ECO:0000313" key="1">
    <source>
        <dbReference type="EMBL" id="GFG62348.1"/>
    </source>
</evidence>
<name>A0A7I9WY32_9MYCO</name>
<gene>
    <name evidence="1" type="ORF">MMUR_64840</name>
</gene>
<reference evidence="1 2" key="1">
    <citation type="journal article" date="2019" name="Emerg. Microbes Infect.">
        <title>Comprehensive subspecies identification of 175 nontuberculous mycobacteria species based on 7547 genomic profiles.</title>
        <authorList>
            <person name="Matsumoto Y."/>
            <person name="Kinjo T."/>
            <person name="Motooka D."/>
            <person name="Nabeya D."/>
            <person name="Jung N."/>
            <person name="Uechi K."/>
            <person name="Horii T."/>
            <person name="Iida T."/>
            <person name="Fujita J."/>
            <person name="Nakamura S."/>
        </authorList>
    </citation>
    <scope>NUCLEOTIDE SEQUENCE [LARGE SCALE GENOMIC DNA]</scope>
    <source>
        <strain evidence="1 2">JCM 13392</strain>
    </source>
</reference>
<dbReference type="Proteomes" id="UP000465241">
    <property type="component" value="Unassembled WGS sequence"/>
</dbReference>
<dbReference type="AlphaFoldDB" id="A0A7I9WY32"/>
<dbReference type="RefSeq" id="WP_193491692.1">
    <property type="nucleotide sequence ID" value="NZ_BAAAMC010000033.1"/>
</dbReference>